<dbReference type="AlphaFoldDB" id="A0AAE0WK75"/>
<dbReference type="Gene3D" id="2.60.120.260">
    <property type="entry name" value="Galactose-binding domain-like"/>
    <property type="match status" value="1"/>
</dbReference>
<organism evidence="3 4">
    <name type="scientific">Recurvomyces mirabilis</name>
    <dbReference type="NCBI Taxonomy" id="574656"/>
    <lineage>
        <taxon>Eukaryota</taxon>
        <taxon>Fungi</taxon>
        <taxon>Dikarya</taxon>
        <taxon>Ascomycota</taxon>
        <taxon>Pezizomycotina</taxon>
        <taxon>Dothideomycetes</taxon>
        <taxon>Dothideomycetidae</taxon>
        <taxon>Mycosphaerellales</taxon>
        <taxon>Teratosphaeriaceae</taxon>
        <taxon>Recurvomyces</taxon>
    </lineage>
</organism>
<keyword evidence="4" id="KW-1185">Reference proteome</keyword>
<dbReference type="SUPFAM" id="SSF53474">
    <property type="entry name" value="alpha/beta-Hydrolases"/>
    <property type="match status" value="1"/>
</dbReference>
<dbReference type="InterPro" id="IPR000383">
    <property type="entry name" value="Xaa-Pro-like_dom"/>
</dbReference>
<dbReference type="Pfam" id="PF08530">
    <property type="entry name" value="PepX_C"/>
    <property type="match status" value="1"/>
</dbReference>
<evidence type="ECO:0000313" key="4">
    <source>
        <dbReference type="Proteomes" id="UP001274830"/>
    </source>
</evidence>
<feature type="domain" description="Xaa-Pro dipeptidyl-peptidase C-terminal" evidence="2">
    <location>
        <begin position="311"/>
        <end position="567"/>
    </location>
</feature>
<dbReference type="SUPFAM" id="SSF49785">
    <property type="entry name" value="Galactose-binding domain-like"/>
    <property type="match status" value="1"/>
</dbReference>
<name>A0AAE0WK75_9PEZI</name>
<comment type="caution">
    <text evidence="3">The sequence shown here is derived from an EMBL/GenBank/DDBJ whole genome shotgun (WGS) entry which is preliminary data.</text>
</comment>
<protein>
    <recommendedName>
        <fullName evidence="2">Xaa-Pro dipeptidyl-peptidase C-terminal domain-containing protein</fullName>
    </recommendedName>
</protein>
<dbReference type="InterPro" id="IPR013736">
    <property type="entry name" value="Xaa-Pro_dipept_C"/>
</dbReference>
<sequence length="571" mass="64879">MPDWSKKTWSVEVPVDHIDPPVPGRGYEKCSPRQEILPAGWNGFKSKALTSDILVDHDVSWQVRDGATLYADVYRPPHTDEKVPALICWSPFAKKFNGITSLQVMTYANLGIPDGTLSGLEKFEGPDPADWCPRGYAIINVDVRGTGDSEGIMAVLGSQEGEDGYDTVEFFAKQPWCNASQRPPSLTAIAPWEGCGDLYREQFARGGIWAGDMYEKIIKKYMLRGHHGTEGMKAMFDKHPLANDWWNDKRPDMKNINVPTYITGTWSNTMHGMGAIRGWLEVDTPDKWLRWHPWQEWYDLWGNKQAVPELMQFFDHYLKGADNGWEKTPKVRMGVLKFGKSKPLENVVEKDFPIPRTQYRKAYLQPGNKLSLESTPSNPQTVEYDSTKSESYASFTHTFDKTTQIVGMSKAILYMSCDDLDDMDIFIMLRKLDKDGKPMLALNVPWEGLPVTEFDQIPKEGATEVILYAGPTGILRASLRAIDWDKTMHENWPFYPQDKEEKIQHSKVVRLEIGIWATGIEFEAGERIRFQVAGTPQGLLNFPMTDHVKNKGIHKIHVGGQYDSHVVLPFT</sequence>
<evidence type="ECO:0000256" key="1">
    <source>
        <dbReference type="ARBA" id="ARBA00022801"/>
    </source>
</evidence>
<proteinExistence type="predicted"/>
<evidence type="ECO:0000313" key="3">
    <source>
        <dbReference type="EMBL" id="KAK3673225.1"/>
    </source>
</evidence>
<keyword evidence="1" id="KW-0378">Hydrolase</keyword>
<dbReference type="SMART" id="SM00939">
    <property type="entry name" value="PepX_C"/>
    <property type="match status" value="1"/>
</dbReference>
<dbReference type="NCBIfam" id="TIGR00976">
    <property type="entry name" value="CocE_NonD"/>
    <property type="match status" value="1"/>
</dbReference>
<dbReference type="PANTHER" id="PTHR43056:SF10">
    <property type="entry name" value="COCE_NOND FAMILY, PUTATIVE (AFU_ORTHOLOGUE AFUA_7G00600)-RELATED"/>
    <property type="match status" value="1"/>
</dbReference>
<dbReference type="PANTHER" id="PTHR43056">
    <property type="entry name" value="PEPTIDASE S9 PROLYL OLIGOPEPTIDASE"/>
    <property type="match status" value="1"/>
</dbReference>
<dbReference type="InterPro" id="IPR029058">
    <property type="entry name" value="AB_hydrolase_fold"/>
</dbReference>
<dbReference type="InterPro" id="IPR008979">
    <property type="entry name" value="Galactose-bd-like_sf"/>
</dbReference>
<dbReference type="Pfam" id="PF02129">
    <property type="entry name" value="Peptidase_S15"/>
    <property type="match status" value="1"/>
</dbReference>
<dbReference type="Gene3D" id="3.40.50.1820">
    <property type="entry name" value="alpha/beta hydrolase"/>
    <property type="match status" value="2"/>
</dbReference>
<reference evidence="3" key="1">
    <citation type="submission" date="2023-07" db="EMBL/GenBank/DDBJ databases">
        <title>Black Yeasts Isolated from many extreme environments.</title>
        <authorList>
            <person name="Coleine C."/>
            <person name="Stajich J.E."/>
            <person name="Selbmann L."/>
        </authorList>
    </citation>
    <scope>NUCLEOTIDE SEQUENCE</scope>
    <source>
        <strain evidence="3">CCFEE 5485</strain>
    </source>
</reference>
<accession>A0AAE0WK75</accession>
<dbReference type="InterPro" id="IPR050585">
    <property type="entry name" value="Xaa-Pro_dipeptidyl-ppase/CocE"/>
</dbReference>
<evidence type="ECO:0000259" key="2">
    <source>
        <dbReference type="SMART" id="SM00939"/>
    </source>
</evidence>
<dbReference type="InterPro" id="IPR005674">
    <property type="entry name" value="CocE/Ser_esterase"/>
</dbReference>
<dbReference type="GO" id="GO:0008239">
    <property type="term" value="F:dipeptidyl-peptidase activity"/>
    <property type="evidence" value="ECO:0007669"/>
    <property type="project" value="InterPro"/>
</dbReference>
<gene>
    <name evidence="3" type="ORF">LTR78_006770</name>
</gene>
<dbReference type="Proteomes" id="UP001274830">
    <property type="component" value="Unassembled WGS sequence"/>
</dbReference>
<dbReference type="EMBL" id="JAUTXT010000026">
    <property type="protein sequence ID" value="KAK3673225.1"/>
    <property type="molecule type" value="Genomic_DNA"/>
</dbReference>